<dbReference type="EMBL" id="JAUSVX010000012">
    <property type="protein sequence ID" value="MDQ0472334.1"/>
    <property type="molecule type" value="Genomic_DNA"/>
</dbReference>
<keyword evidence="2" id="KW-1185">Reference proteome</keyword>
<evidence type="ECO:0000313" key="1">
    <source>
        <dbReference type="EMBL" id="MDQ0472334.1"/>
    </source>
</evidence>
<gene>
    <name evidence="1" type="ORF">QO011_005363</name>
</gene>
<sequence length="71" mass="7357">MINRSANELTGIVKAGGSIEVDGTSLSAIALKGIAAELHPGTYMKIYNTEGKTPLELASIAKVKPGQVIFA</sequence>
<name>A0ABU0JGF2_9HYPH</name>
<dbReference type="RefSeq" id="WP_307279035.1">
    <property type="nucleotide sequence ID" value="NZ_JAUSVX010000012.1"/>
</dbReference>
<protein>
    <submittedName>
        <fullName evidence="1">Uncharacterized protein</fullName>
    </submittedName>
</protein>
<organism evidence="1 2">
    <name type="scientific">Labrys wisconsinensis</name>
    <dbReference type="NCBI Taxonomy" id="425677"/>
    <lineage>
        <taxon>Bacteria</taxon>
        <taxon>Pseudomonadati</taxon>
        <taxon>Pseudomonadota</taxon>
        <taxon>Alphaproteobacteria</taxon>
        <taxon>Hyphomicrobiales</taxon>
        <taxon>Xanthobacteraceae</taxon>
        <taxon>Labrys</taxon>
    </lineage>
</organism>
<accession>A0ABU0JGF2</accession>
<evidence type="ECO:0000313" key="2">
    <source>
        <dbReference type="Proteomes" id="UP001242480"/>
    </source>
</evidence>
<comment type="caution">
    <text evidence="1">The sequence shown here is derived from an EMBL/GenBank/DDBJ whole genome shotgun (WGS) entry which is preliminary data.</text>
</comment>
<reference evidence="1 2" key="1">
    <citation type="submission" date="2023-07" db="EMBL/GenBank/DDBJ databases">
        <title>Genomic Encyclopedia of Type Strains, Phase IV (KMG-IV): sequencing the most valuable type-strain genomes for metagenomic binning, comparative biology and taxonomic classification.</title>
        <authorList>
            <person name="Goeker M."/>
        </authorList>
    </citation>
    <scope>NUCLEOTIDE SEQUENCE [LARGE SCALE GENOMIC DNA]</scope>
    <source>
        <strain evidence="1 2">DSM 19619</strain>
    </source>
</reference>
<dbReference type="Proteomes" id="UP001242480">
    <property type="component" value="Unassembled WGS sequence"/>
</dbReference>
<proteinExistence type="predicted"/>